<protein>
    <recommendedName>
        <fullName evidence="1">Immunity protein Imm33 domain-containing protein</fullName>
    </recommendedName>
</protein>
<dbReference type="AlphaFoldDB" id="A0A841J1N0"/>
<accession>A0A841J1N0</accession>
<evidence type="ECO:0000259" key="1">
    <source>
        <dbReference type="Pfam" id="PF09951"/>
    </source>
</evidence>
<keyword evidence="3" id="KW-1185">Reference proteome</keyword>
<sequence>MSLWRRTISYTWRRIFGRYEVLDPRPEAEVAPYTYFLPSENELLALEQGDQVKIIIRSIPESLVWDAERMWFTIIAADGERLVGELDNEPSDIPQIRPGLAVSFNRTDVIDILWNPERRASPPSSPGRREYWARCLVDACLIQEHLPAHFLYREEPELAQGDDKYPDSGWRIRADYRGLTDEEIDAREMQYVALGVPLNCDDSWLHLIDEPIGSAYIRDWETGKFIAYQD</sequence>
<gene>
    <name evidence="2" type="ORF">FHS92_000155</name>
</gene>
<organism evidence="2 3">
    <name type="scientific">Sphingobium subterraneum</name>
    <dbReference type="NCBI Taxonomy" id="627688"/>
    <lineage>
        <taxon>Bacteria</taxon>
        <taxon>Pseudomonadati</taxon>
        <taxon>Pseudomonadota</taxon>
        <taxon>Alphaproteobacteria</taxon>
        <taxon>Sphingomonadales</taxon>
        <taxon>Sphingomonadaceae</taxon>
        <taxon>Sphingobium</taxon>
    </lineage>
</organism>
<reference evidence="2 3" key="1">
    <citation type="submission" date="2020-08" db="EMBL/GenBank/DDBJ databases">
        <title>Genomic Encyclopedia of Type Strains, Phase IV (KMG-IV): sequencing the most valuable type-strain genomes for metagenomic binning, comparative biology and taxonomic classification.</title>
        <authorList>
            <person name="Goeker M."/>
        </authorList>
    </citation>
    <scope>NUCLEOTIDE SEQUENCE [LARGE SCALE GENOMIC DNA]</scope>
    <source>
        <strain evidence="2 3">DSM 102255</strain>
    </source>
</reference>
<evidence type="ECO:0000313" key="3">
    <source>
        <dbReference type="Proteomes" id="UP000552700"/>
    </source>
</evidence>
<dbReference type="Proteomes" id="UP000552700">
    <property type="component" value="Unassembled WGS sequence"/>
</dbReference>
<dbReference type="EMBL" id="JACIJP010000001">
    <property type="protein sequence ID" value="MBB6122448.1"/>
    <property type="molecule type" value="Genomic_DNA"/>
</dbReference>
<evidence type="ECO:0000313" key="2">
    <source>
        <dbReference type="EMBL" id="MBB6122448.1"/>
    </source>
</evidence>
<dbReference type="RefSeq" id="WP_184076597.1">
    <property type="nucleotide sequence ID" value="NZ_JACIJP010000001.1"/>
</dbReference>
<dbReference type="PANTHER" id="PTHR38743:SF2">
    <property type="entry name" value="DUF2185 DOMAIN-CONTAINING PROTEIN"/>
    <property type="match status" value="1"/>
</dbReference>
<dbReference type="Pfam" id="PF09951">
    <property type="entry name" value="Imm33"/>
    <property type="match status" value="1"/>
</dbReference>
<feature type="domain" description="Immunity protein Imm33" evidence="1">
    <location>
        <begin position="135"/>
        <end position="226"/>
    </location>
</feature>
<name>A0A841J1N0_9SPHN</name>
<dbReference type="InterPro" id="IPR018689">
    <property type="entry name" value="Imm33_dom"/>
</dbReference>
<proteinExistence type="predicted"/>
<comment type="caution">
    <text evidence="2">The sequence shown here is derived from an EMBL/GenBank/DDBJ whole genome shotgun (WGS) entry which is preliminary data.</text>
</comment>
<dbReference type="PANTHER" id="PTHR38743">
    <property type="entry name" value="SIMILAR TO GLYOXYLASE I FAMILY PROTEIN"/>
    <property type="match status" value="1"/>
</dbReference>